<dbReference type="NCBIfam" id="NF009067">
    <property type="entry name" value="PRK12402.1"/>
    <property type="match status" value="1"/>
</dbReference>
<dbReference type="GO" id="GO:0006261">
    <property type="term" value="P:DNA-templated DNA replication"/>
    <property type="evidence" value="ECO:0007669"/>
    <property type="project" value="TreeGrafter"/>
</dbReference>
<name>A0A520KWA3_9EURY</name>
<dbReference type="InterPro" id="IPR003593">
    <property type="entry name" value="AAA+_ATPase"/>
</dbReference>
<dbReference type="InterPro" id="IPR013748">
    <property type="entry name" value="Rep_factorC_C"/>
</dbReference>
<dbReference type="CDD" id="cd00009">
    <property type="entry name" value="AAA"/>
    <property type="match status" value="1"/>
</dbReference>
<comment type="similarity">
    <text evidence="1">Belongs to the activator 1 small subunits family. RfcS subfamily.</text>
</comment>
<accession>A0A520KWA3</accession>
<evidence type="ECO:0000256" key="6">
    <source>
        <dbReference type="ARBA" id="ARBA00031749"/>
    </source>
</evidence>
<sequence length="347" mass="40389">MKSILWTEKYRPRSLDEVVGHEEVVEKLKYLIKREGLPHLFISGPPSSGKTSLVLAMAEDLYGDFLEENLTIFNASDFFDLGKAYLEKEKKFLRFYDKKKTVISVFKEVVKKYAPIPPLNADFKIIFIDNAESLRYDAQQALRRMMERYSETCRFVFATSQPSKIILPIRSRCLNLSLKNVDKKKIERRLLKIAEREDLRFVDEGEDAMEYYLSDNLEIGIKVLQMASLKGQEIDAEAIKESFEGFKSYLDIYLDDLFKKGSRKSSIFEDPKNIKGGVERITIEGGYGGEEILEKMWKRISEMDLDEKKKAKMILCLGETDYTMRKGKYEYIHLENLFSKIFAVINL</sequence>
<keyword evidence="4" id="KW-0547">Nucleotide-binding</keyword>
<keyword evidence="3" id="KW-0235">DNA replication</keyword>
<evidence type="ECO:0000313" key="8">
    <source>
        <dbReference type="EMBL" id="RZN68940.1"/>
    </source>
</evidence>
<organism evidence="8 9">
    <name type="scientific">Candidatus Methanolliviera hydrocarbonicum</name>
    <dbReference type="NCBI Taxonomy" id="2491085"/>
    <lineage>
        <taxon>Archaea</taxon>
        <taxon>Methanobacteriati</taxon>
        <taxon>Methanobacteriota</taxon>
        <taxon>Candidatus Methanoliparia</taxon>
        <taxon>Candidatus Methanoliparales</taxon>
        <taxon>Candidatus Methanollivieraceae</taxon>
        <taxon>Candidatus Methanolliviera</taxon>
    </lineage>
</organism>
<proteinExistence type="inferred from homology"/>
<dbReference type="Pfam" id="PF00004">
    <property type="entry name" value="AAA"/>
    <property type="match status" value="1"/>
</dbReference>
<dbReference type="PANTHER" id="PTHR11669">
    <property type="entry name" value="REPLICATION FACTOR C / DNA POLYMERASE III GAMMA-TAU SUBUNIT"/>
    <property type="match status" value="1"/>
</dbReference>
<evidence type="ECO:0000256" key="1">
    <source>
        <dbReference type="ARBA" id="ARBA00009668"/>
    </source>
</evidence>
<keyword evidence="5" id="KW-0067">ATP-binding</keyword>
<evidence type="ECO:0000256" key="5">
    <source>
        <dbReference type="ARBA" id="ARBA00022840"/>
    </source>
</evidence>
<evidence type="ECO:0000259" key="7">
    <source>
        <dbReference type="SMART" id="SM00382"/>
    </source>
</evidence>
<dbReference type="GO" id="GO:0003689">
    <property type="term" value="F:DNA clamp loader activity"/>
    <property type="evidence" value="ECO:0007669"/>
    <property type="project" value="TreeGrafter"/>
</dbReference>
<dbReference type="GO" id="GO:0003677">
    <property type="term" value="F:DNA binding"/>
    <property type="evidence" value="ECO:0007669"/>
    <property type="project" value="InterPro"/>
</dbReference>
<dbReference type="GO" id="GO:0006281">
    <property type="term" value="P:DNA repair"/>
    <property type="evidence" value="ECO:0007669"/>
    <property type="project" value="TreeGrafter"/>
</dbReference>
<dbReference type="InterPro" id="IPR003959">
    <property type="entry name" value="ATPase_AAA_core"/>
</dbReference>
<dbReference type="Gene3D" id="1.20.272.10">
    <property type="match status" value="1"/>
</dbReference>
<evidence type="ECO:0000256" key="4">
    <source>
        <dbReference type="ARBA" id="ARBA00022741"/>
    </source>
</evidence>
<reference evidence="8 9" key="1">
    <citation type="journal article" date="2019" name="Nat. Microbiol.">
        <title>Wide diversity of methane and short-chain alkane metabolisms in uncultured archaea.</title>
        <authorList>
            <person name="Borrel G."/>
            <person name="Adam P.S."/>
            <person name="McKay L.J."/>
            <person name="Chen L.X."/>
            <person name="Sierra-Garcia I.N."/>
            <person name="Sieber C.M."/>
            <person name="Letourneur Q."/>
            <person name="Ghozlane A."/>
            <person name="Andersen G.L."/>
            <person name="Li W.J."/>
            <person name="Hallam S.J."/>
            <person name="Muyzer G."/>
            <person name="de Oliveira V.M."/>
            <person name="Inskeep W.P."/>
            <person name="Banfield J.F."/>
            <person name="Gribaldo S."/>
        </authorList>
    </citation>
    <scope>NUCLEOTIDE SEQUENCE [LARGE SCALE GENOMIC DNA]</scope>
    <source>
        <strain evidence="8">NM1b</strain>
    </source>
</reference>
<dbReference type="PANTHER" id="PTHR11669:SF20">
    <property type="entry name" value="REPLICATION FACTOR C SUBUNIT 4"/>
    <property type="match status" value="1"/>
</dbReference>
<dbReference type="SUPFAM" id="SSF48019">
    <property type="entry name" value="post-AAA+ oligomerization domain-like"/>
    <property type="match status" value="1"/>
</dbReference>
<dbReference type="InterPro" id="IPR008921">
    <property type="entry name" value="DNA_pol3_clamp-load_cplx_C"/>
</dbReference>
<protein>
    <recommendedName>
        <fullName evidence="2">Replication factor C small subunit</fullName>
    </recommendedName>
    <alternativeName>
        <fullName evidence="6">Clamp loader small subunit</fullName>
    </alternativeName>
</protein>
<comment type="caution">
    <text evidence="8">The sequence shown here is derived from an EMBL/GenBank/DDBJ whole genome shotgun (WGS) entry which is preliminary data.</text>
</comment>
<dbReference type="Proteomes" id="UP000320766">
    <property type="component" value="Unassembled WGS sequence"/>
</dbReference>
<dbReference type="Pfam" id="PF08542">
    <property type="entry name" value="Rep_fac_C"/>
    <property type="match status" value="1"/>
</dbReference>
<dbReference type="AlphaFoldDB" id="A0A520KWA3"/>
<dbReference type="SUPFAM" id="SSF52540">
    <property type="entry name" value="P-loop containing nucleoside triphosphate hydrolases"/>
    <property type="match status" value="1"/>
</dbReference>
<evidence type="ECO:0000256" key="2">
    <source>
        <dbReference type="ARBA" id="ARBA00014164"/>
    </source>
</evidence>
<gene>
    <name evidence="8" type="ORF">EF807_05100</name>
</gene>
<dbReference type="GO" id="GO:0005524">
    <property type="term" value="F:ATP binding"/>
    <property type="evidence" value="ECO:0007669"/>
    <property type="project" value="UniProtKB-KW"/>
</dbReference>
<dbReference type="EMBL" id="RXIL01000091">
    <property type="protein sequence ID" value="RZN68940.1"/>
    <property type="molecule type" value="Genomic_DNA"/>
</dbReference>
<feature type="domain" description="AAA+ ATPase" evidence="7">
    <location>
        <begin position="36"/>
        <end position="182"/>
    </location>
</feature>
<dbReference type="GO" id="GO:0016887">
    <property type="term" value="F:ATP hydrolysis activity"/>
    <property type="evidence" value="ECO:0007669"/>
    <property type="project" value="InterPro"/>
</dbReference>
<dbReference type="SMART" id="SM00382">
    <property type="entry name" value="AAA"/>
    <property type="match status" value="1"/>
</dbReference>
<dbReference type="GO" id="GO:0005663">
    <property type="term" value="C:DNA replication factor C complex"/>
    <property type="evidence" value="ECO:0007669"/>
    <property type="project" value="TreeGrafter"/>
</dbReference>
<dbReference type="InterPro" id="IPR050238">
    <property type="entry name" value="DNA_Rep/Repair_Clamp_Loader"/>
</dbReference>
<evidence type="ECO:0000256" key="3">
    <source>
        <dbReference type="ARBA" id="ARBA00022705"/>
    </source>
</evidence>
<dbReference type="InterPro" id="IPR027417">
    <property type="entry name" value="P-loop_NTPase"/>
</dbReference>
<evidence type="ECO:0000313" key="9">
    <source>
        <dbReference type="Proteomes" id="UP000320766"/>
    </source>
</evidence>
<dbReference type="Gene3D" id="3.40.50.300">
    <property type="entry name" value="P-loop containing nucleotide triphosphate hydrolases"/>
    <property type="match status" value="1"/>
</dbReference>